<proteinExistence type="predicted"/>
<keyword evidence="3" id="KW-1185">Reference proteome</keyword>
<evidence type="ECO:0000259" key="1">
    <source>
        <dbReference type="Pfam" id="PF14344"/>
    </source>
</evidence>
<reference evidence="2 3" key="1">
    <citation type="journal article" date="2004" name="Extremophiles">
        <title>Halobacillus locisalis sp. nov., a halophilic bacterium isolated from a marine solar saltern of the Yellow Sea in Korea.</title>
        <authorList>
            <person name="Yoon J.H."/>
            <person name="Kang K.H."/>
            <person name="Oh T.K."/>
            <person name="Park Y.H."/>
        </authorList>
    </citation>
    <scope>NUCLEOTIDE SEQUENCE [LARGE SCALE GENOMIC DNA]</scope>
    <source>
        <strain evidence="2 3">KCTC 3788</strain>
    </source>
</reference>
<dbReference type="Pfam" id="PF14344">
    <property type="entry name" value="DUF4397"/>
    <property type="match status" value="1"/>
</dbReference>
<name>A0A838CW51_9BACI</name>
<gene>
    <name evidence="2" type="ORF">H0266_15370</name>
</gene>
<dbReference type="AlphaFoldDB" id="A0A838CW51"/>
<protein>
    <submittedName>
        <fullName evidence="2">DUF4397 domain-containing protein</fullName>
    </submittedName>
</protein>
<sequence>MNYYDQGDHLAWQAAKYGMLADYYKYIDPRMHIYYYQKHFDCMQRWCRLHRGETGMGGTGGMGGNQAMVRVLHASPDAPAVDVYVNGQQVLQGVTYKQQSDYLSVPGGQYQIDIYPAGNTDQAVLSQNVTVEAGNKYTVAAAGTLDQLRLIAAVDSDGVSSGKAKVRFWHLSPNAPAVDVAVKGGDVLFRNVPFGKATRYLTLPPTTADLEVRVAGTNQVALTVPGVTLEPNQAYTAVAVGLAGKQPPLEAIFLQP</sequence>
<comment type="caution">
    <text evidence="2">The sequence shown here is derived from an EMBL/GenBank/DDBJ whole genome shotgun (WGS) entry which is preliminary data.</text>
</comment>
<dbReference type="EMBL" id="JACEFG010000003">
    <property type="protein sequence ID" value="MBA2176277.1"/>
    <property type="molecule type" value="Genomic_DNA"/>
</dbReference>
<dbReference type="RefSeq" id="WP_181473308.1">
    <property type="nucleotide sequence ID" value="NZ_JACEFG010000003.1"/>
</dbReference>
<evidence type="ECO:0000313" key="3">
    <source>
        <dbReference type="Proteomes" id="UP000571017"/>
    </source>
</evidence>
<dbReference type="InterPro" id="IPR025510">
    <property type="entry name" value="DUF4397"/>
</dbReference>
<dbReference type="Proteomes" id="UP000571017">
    <property type="component" value="Unassembled WGS sequence"/>
</dbReference>
<organism evidence="2 3">
    <name type="scientific">Halobacillus locisalis</name>
    <dbReference type="NCBI Taxonomy" id="220753"/>
    <lineage>
        <taxon>Bacteria</taxon>
        <taxon>Bacillati</taxon>
        <taxon>Bacillota</taxon>
        <taxon>Bacilli</taxon>
        <taxon>Bacillales</taxon>
        <taxon>Bacillaceae</taxon>
        <taxon>Halobacillus</taxon>
    </lineage>
</organism>
<accession>A0A838CW51</accession>
<evidence type="ECO:0000313" key="2">
    <source>
        <dbReference type="EMBL" id="MBA2176277.1"/>
    </source>
</evidence>
<feature type="domain" description="DUF4397" evidence="1">
    <location>
        <begin position="67"/>
        <end position="181"/>
    </location>
</feature>